<sequence>MDKRELAKAYIDDAISKLNLKQWTVIVSESLPPDDAYADVEASTNLWQATIRLSQDFWKEKPDSQRRIIAHELIHLHYAGVERLVEQLESSLGSIAFDIVSSIWDVESERGADALSFPLAELLPMPEFSEVEHGRQKARKRKSR</sequence>
<gene>
    <name evidence="1" type="ORF">UFOVP1005_46</name>
    <name evidence="2" type="ORF">UFOVP1344_46</name>
    <name evidence="3" type="ORF">UFOVP1602_42</name>
</gene>
<dbReference type="EMBL" id="LR797299">
    <property type="protein sequence ID" value="CAB4200449.1"/>
    <property type="molecule type" value="Genomic_DNA"/>
</dbReference>
<evidence type="ECO:0000313" key="1">
    <source>
        <dbReference type="EMBL" id="CAB4177694.1"/>
    </source>
</evidence>
<organism evidence="1">
    <name type="scientific">uncultured Caudovirales phage</name>
    <dbReference type="NCBI Taxonomy" id="2100421"/>
    <lineage>
        <taxon>Viruses</taxon>
        <taxon>Duplodnaviria</taxon>
        <taxon>Heunggongvirae</taxon>
        <taxon>Uroviricota</taxon>
        <taxon>Caudoviricetes</taxon>
        <taxon>Peduoviridae</taxon>
        <taxon>Maltschvirus</taxon>
        <taxon>Maltschvirus maltsch</taxon>
    </lineage>
</organism>
<name>A0A6J5QDB7_9CAUD</name>
<evidence type="ECO:0000313" key="2">
    <source>
        <dbReference type="EMBL" id="CAB4200449.1"/>
    </source>
</evidence>
<dbReference type="EMBL" id="LR796956">
    <property type="protein sequence ID" value="CAB4177694.1"/>
    <property type="molecule type" value="Genomic_DNA"/>
</dbReference>
<proteinExistence type="predicted"/>
<reference evidence="1" key="1">
    <citation type="submission" date="2020-05" db="EMBL/GenBank/DDBJ databases">
        <authorList>
            <person name="Chiriac C."/>
            <person name="Salcher M."/>
            <person name="Ghai R."/>
            <person name="Kavagutti S V."/>
        </authorList>
    </citation>
    <scope>NUCLEOTIDE SEQUENCE</scope>
</reference>
<accession>A0A6J5QDB7</accession>
<protein>
    <submittedName>
        <fullName evidence="1">Uncharacterized protein</fullName>
    </submittedName>
</protein>
<dbReference type="EMBL" id="LR797467">
    <property type="protein sequence ID" value="CAB4218634.1"/>
    <property type="molecule type" value="Genomic_DNA"/>
</dbReference>
<evidence type="ECO:0000313" key="3">
    <source>
        <dbReference type="EMBL" id="CAB4218634.1"/>
    </source>
</evidence>